<gene>
    <name evidence="4" type="ORF">KDAU_05830</name>
</gene>
<dbReference type="GO" id="GO:0032259">
    <property type="term" value="P:methylation"/>
    <property type="evidence" value="ECO:0007669"/>
    <property type="project" value="UniProtKB-KW"/>
</dbReference>
<evidence type="ECO:0000313" key="4">
    <source>
        <dbReference type="EMBL" id="GCE03254.1"/>
    </source>
</evidence>
<dbReference type="InterPro" id="IPR029063">
    <property type="entry name" value="SAM-dependent_MTases_sf"/>
</dbReference>
<evidence type="ECO:0000259" key="3">
    <source>
        <dbReference type="Pfam" id="PF13649"/>
    </source>
</evidence>
<proteinExistence type="predicted"/>
<keyword evidence="2" id="KW-0808">Transferase</keyword>
<keyword evidence="1" id="KW-0489">Methyltransferase</keyword>
<dbReference type="Pfam" id="PF13649">
    <property type="entry name" value="Methyltransf_25"/>
    <property type="match status" value="1"/>
</dbReference>
<name>A0A401Z8R9_9CHLR</name>
<dbReference type="AlphaFoldDB" id="A0A401Z8R9"/>
<evidence type="ECO:0000256" key="2">
    <source>
        <dbReference type="ARBA" id="ARBA00022679"/>
    </source>
</evidence>
<dbReference type="InterPro" id="IPR041698">
    <property type="entry name" value="Methyltransf_25"/>
</dbReference>
<dbReference type="SUPFAM" id="SSF53335">
    <property type="entry name" value="S-adenosyl-L-methionine-dependent methyltransferases"/>
    <property type="match status" value="1"/>
</dbReference>
<reference evidence="5" key="1">
    <citation type="submission" date="2018-12" db="EMBL/GenBank/DDBJ databases">
        <title>Tengunoibacter tsumagoiensis gen. nov., sp. nov., Dictyobacter kobayashii sp. nov., D. alpinus sp. nov., and D. joshuensis sp. nov. and description of Dictyobacteraceae fam. nov. within the order Ktedonobacterales isolated from Tengu-no-mugimeshi.</title>
        <authorList>
            <person name="Wang C.M."/>
            <person name="Zheng Y."/>
            <person name="Sakai Y."/>
            <person name="Toyoda A."/>
            <person name="Minakuchi Y."/>
            <person name="Abe K."/>
            <person name="Yokota A."/>
            <person name="Yabe S."/>
        </authorList>
    </citation>
    <scope>NUCLEOTIDE SEQUENCE [LARGE SCALE GENOMIC DNA]</scope>
    <source>
        <strain evidence="5">S-27</strain>
    </source>
</reference>
<keyword evidence="5" id="KW-1185">Reference proteome</keyword>
<evidence type="ECO:0000313" key="5">
    <source>
        <dbReference type="Proteomes" id="UP000287224"/>
    </source>
</evidence>
<evidence type="ECO:0000256" key="1">
    <source>
        <dbReference type="ARBA" id="ARBA00022603"/>
    </source>
</evidence>
<organism evidence="4 5">
    <name type="scientific">Dictyobacter aurantiacus</name>
    <dbReference type="NCBI Taxonomy" id="1936993"/>
    <lineage>
        <taxon>Bacteria</taxon>
        <taxon>Bacillati</taxon>
        <taxon>Chloroflexota</taxon>
        <taxon>Ktedonobacteria</taxon>
        <taxon>Ktedonobacterales</taxon>
        <taxon>Dictyobacteraceae</taxon>
        <taxon>Dictyobacter</taxon>
    </lineage>
</organism>
<dbReference type="EMBL" id="BIFQ01000001">
    <property type="protein sequence ID" value="GCE03254.1"/>
    <property type="molecule type" value="Genomic_DNA"/>
</dbReference>
<dbReference type="CDD" id="cd02440">
    <property type="entry name" value="AdoMet_MTases"/>
    <property type="match status" value="1"/>
</dbReference>
<protein>
    <recommendedName>
        <fullName evidence="3">Methyltransferase domain-containing protein</fullName>
    </recommendedName>
</protein>
<dbReference type="PANTHER" id="PTHR44942:SF4">
    <property type="entry name" value="METHYLTRANSFERASE TYPE 11 DOMAIN-CONTAINING PROTEIN"/>
    <property type="match status" value="1"/>
</dbReference>
<dbReference type="RefSeq" id="WP_126594549.1">
    <property type="nucleotide sequence ID" value="NZ_BIFQ01000001.1"/>
</dbReference>
<dbReference type="Proteomes" id="UP000287224">
    <property type="component" value="Unassembled WGS sequence"/>
</dbReference>
<dbReference type="OrthoDB" id="9797252at2"/>
<dbReference type="PANTHER" id="PTHR44942">
    <property type="entry name" value="METHYLTRANSF_11 DOMAIN-CONTAINING PROTEIN"/>
    <property type="match status" value="1"/>
</dbReference>
<dbReference type="GO" id="GO:0008168">
    <property type="term" value="F:methyltransferase activity"/>
    <property type="evidence" value="ECO:0007669"/>
    <property type="project" value="UniProtKB-KW"/>
</dbReference>
<dbReference type="Gene3D" id="3.40.50.150">
    <property type="entry name" value="Vaccinia Virus protein VP39"/>
    <property type="match status" value="1"/>
</dbReference>
<feature type="domain" description="Methyltransferase" evidence="3">
    <location>
        <begin position="51"/>
        <end position="140"/>
    </location>
</feature>
<dbReference type="InterPro" id="IPR051052">
    <property type="entry name" value="Diverse_substrate_MTase"/>
</dbReference>
<comment type="caution">
    <text evidence="4">The sequence shown here is derived from an EMBL/GenBank/DDBJ whole genome shotgun (WGS) entry which is preliminary data.</text>
</comment>
<accession>A0A401Z8R9</accession>
<sequence>MQPKPDNFDRQFAKSFQNQQVVDAYRHRAPYPPETFSILADLITDEPRTMLDVGAGSGDIARQCVHFVERVDAVDFSQNMIERGKQLPDGNHPHLHWIYGKIEEVPLSPPYALITAGSSIHWTEWEIAFPRFHDLLTPQGMLALVHRRTLSMPWNEELSQLQARYAIHRGHRSTYVRKELEERGLFHMIGETETAPIDFHQSIEDFIEGLHSRSNFTHERMGQQAAEEFDQEARSLLLRYHPHSTIPLQVIGTVAWGHPLKPAR</sequence>